<evidence type="ECO:0000256" key="1">
    <source>
        <dbReference type="SAM" id="MobiDB-lite"/>
    </source>
</evidence>
<sequence>MNTKKFRLDAPNTACFWTLALAAALLSGLLVGVEPVGGDPDRMYRPIKAELARSLAEARLPFWSDRVGLGFPLVAESHAAAFYPPNLLLYRFLSVPFAYRLSMFLHYLFMAGATYAYARRLKLTPYGASLAALSFSFCGFQSIHSSHEWSYHALPYLPLCLLLAERIMAEGRVLPVAGLGLAYGLQLTVGHFQVQSWTAGLVLATGIWRTLESPRHILRVLGVIAGLAWGAAIAAVQLGSSWELARFVGYDDRPFLELAFFGFPPAHWAELVVPSWLRGIPGGPEANYWYALGTTGYEACLYIGTIPLIFAFVGLLSKGGSAMRFWIGVTLATFILAVLPGVWLQGFEWVASLPGMGLFRAPGRFLALTSLGLALFAGHGLDRGGSRVLAWTGLALALVFAATGAWWVVSWSWRPDHVRELGGDRLLIRLAMAGGAWLIAAILAAAWLRGRVPAQVLLVATAAELGGLYYTSTTDWGWAVPVPGSSPILKRLAAEKDVGKVAGLLSDIPLRFGMAPLFPYTGFAAPPPHRYFSAFTQRNVPMNSPLTAATSPGYFFYQHTDLLSGYGATHGVWDGPVDSPSVEMIVQQRDETLDRLVNRPAGAPAHASWRLYRIKDAAPFARAVGRAGDPFAPIIEGRSQKFAYPFAPPDATRSEVTSWDGRTAIVDHDGSCAVVLNRMFYPGWTYTIDDGREEPVSRNSFFVQTAQVPGAGTHRVTFTYRPSYLVPTAMLSAGSLLLALAILGWGAYRRSPSPRKNDADRKDDDPEQHRLSRGVEGGGQPPKG</sequence>
<comment type="caution">
    <text evidence="3">The sequence shown here is derived from an EMBL/GenBank/DDBJ whole genome shotgun (WGS) entry which is preliminary data.</text>
</comment>
<feature type="compositionally biased region" description="Gly residues" evidence="1">
    <location>
        <begin position="775"/>
        <end position="784"/>
    </location>
</feature>
<name>A0ABT6F644_9BACT</name>
<feature type="transmembrane region" description="Helical" evidence="2">
    <location>
        <begin position="363"/>
        <end position="381"/>
    </location>
</feature>
<feature type="transmembrane region" description="Helical" evidence="2">
    <location>
        <begin position="388"/>
        <end position="407"/>
    </location>
</feature>
<feature type="transmembrane region" description="Helical" evidence="2">
    <location>
        <begin position="97"/>
        <end position="118"/>
    </location>
</feature>
<dbReference type="RefSeq" id="WP_277859409.1">
    <property type="nucleotide sequence ID" value="NZ_JARRAG010000001.1"/>
</dbReference>
<reference evidence="3 4" key="1">
    <citation type="submission" date="2023-03" db="EMBL/GenBank/DDBJ databases">
        <title>Paludisphaera mucosa sp. nov. a novel planctomycete from northern fen.</title>
        <authorList>
            <person name="Ivanova A."/>
        </authorList>
    </citation>
    <scope>NUCLEOTIDE SEQUENCE [LARGE SCALE GENOMIC DNA]</scope>
    <source>
        <strain evidence="3 4">Pla2</strain>
    </source>
</reference>
<organism evidence="3 4">
    <name type="scientific">Paludisphaera mucosa</name>
    <dbReference type="NCBI Taxonomy" id="3030827"/>
    <lineage>
        <taxon>Bacteria</taxon>
        <taxon>Pseudomonadati</taxon>
        <taxon>Planctomycetota</taxon>
        <taxon>Planctomycetia</taxon>
        <taxon>Isosphaerales</taxon>
        <taxon>Isosphaeraceae</taxon>
        <taxon>Paludisphaera</taxon>
    </lineage>
</organism>
<feature type="compositionally biased region" description="Basic and acidic residues" evidence="1">
    <location>
        <begin position="755"/>
        <end position="770"/>
    </location>
</feature>
<keyword evidence="4" id="KW-1185">Reference proteome</keyword>
<evidence type="ECO:0000313" key="3">
    <source>
        <dbReference type="EMBL" id="MDG3003051.1"/>
    </source>
</evidence>
<protein>
    <recommendedName>
        <fullName evidence="5">Bacterial membrane protein YfhO</fullName>
    </recommendedName>
</protein>
<feature type="transmembrane region" description="Helical" evidence="2">
    <location>
        <begin position="325"/>
        <end position="343"/>
    </location>
</feature>
<feature type="region of interest" description="Disordered" evidence="1">
    <location>
        <begin position="750"/>
        <end position="784"/>
    </location>
</feature>
<evidence type="ECO:0000256" key="2">
    <source>
        <dbReference type="SAM" id="Phobius"/>
    </source>
</evidence>
<evidence type="ECO:0000313" key="4">
    <source>
        <dbReference type="Proteomes" id="UP001216907"/>
    </source>
</evidence>
<dbReference type="Proteomes" id="UP001216907">
    <property type="component" value="Unassembled WGS sequence"/>
</dbReference>
<dbReference type="EMBL" id="JARRAG010000001">
    <property type="protein sequence ID" value="MDG3003051.1"/>
    <property type="molecule type" value="Genomic_DNA"/>
</dbReference>
<keyword evidence="2" id="KW-0472">Membrane</keyword>
<feature type="transmembrane region" description="Helical" evidence="2">
    <location>
        <begin position="427"/>
        <end position="448"/>
    </location>
</feature>
<feature type="transmembrane region" description="Helical" evidence="2">
    <location>
        <begin position="288"/>
        <end position="313"/>
    </location>
</feature>
<evidence type="ECO:0008006" key="5">
    <source>
        <dbReference type="Google" id="ProtNLM"/>
    </source>
</evidence>
<proteinExistence type="predicted"/>
<keyword evidence="2" id="KW-1133">Transmembrane helix</keyword>
<feature type="transmembrane region" description="Helical" evidence="2">
    <location>
        <begin position="217"/>
        <end position="238"/>
    </location>
</feature>
<keyword evidence="2" id="KW-0812">Transmembrane</keyword>
<gene>
    <name evidence="3" type="ORF">PZE19_04670</name>
</gene>
<accession>A0ABT6F644</accession>
<feature type="transmembrane region" description="Helical" evidence="2">
    <location>
        <begin position="724"/>
        <end position="748"/>
    </location>
</feature>